<evidence type="ECO:0000313" key="2">
    <source>
        <dbReference type="EMBL" id="TRM60222.1"/>
    </source>
</evidence>
<dbReference type="EMBL" id="VDMD01000023">
    <property type="protein sequence ID" value="TRM60222.1"/>
    <property type="molecule type" value="Genomic_DNA"/>
</dbReference>
<keyword evidence="3" id="KW-1185">Reference proteome</keyword>
<dbReference type="Proteomes" id="UP000320762">
    <property type="component" value="Unassembled WGS sequence"/>
</dbReference>
<dbReference type="OrthoDB" id="3227562at2759"/>
<gene>
    <name evidence="2" type="ORF">BD626DRAFT_505842</name>
</gene>
<proteinExistence type="predicted"/>
<evidence type="ECO:0000313" key="3">
    <source>
        <dbReference type="Proteomes" id="UP000320762"/>
    </source>
</evidence>
<evidence type="ECO:0000256" key="1">
    <source>
        <dbReference type="SAM" id="MobiDB-lite"/>
    </source>
</evidence>
<accession>A0A550C622</accession>
<feature type="region of interest" description="Disordered" evidence="1">
    <location>
        <begin position="1"/>
        <end position="48"/>
    </location>
</feature>
<protein>
    <submittedName>
        <fullName evidence="2">Uncharacterized protein</fullName>
    </submittedName>
</protein>
<organism evidence="2 3">
    <name type="scientific">Schizophyllum amplum</name>
    <dbReference type="NCBI Taxonomy" id="97359"/>
    <lineage>
        <taxon>Eukaryota</taxon>
        <taxon>Fungi</taxon>
        <taxon>Dikarya</taxon>
        <taxon>Basidiomycota</taxon>
        <taxon>Agaricomycotina</taxon>
        <taxon>Agaricomycetes</taxon>
        <taxon>Agaricomycetidae</taxon>
        <taxon>Agaricales</taxon>
        <taxon>Schizophyllaceae</taxon>
        <taxon>Schizophyllum</taxon>
    </lineage>
</organism>
<feature type="compositionally biased region" description="Low complexity" evidence="1">
    <location>
        <begin position="1"/>
        <end position="13"/>
    </location>
</feature>
<name>A0A550C622_9AGAR</name>
<reference evidence="2 3" key="1">
    <citation type="journal article" date="2019" name="New Phytol.">
        <title>Comparative genomics reveals unique wood-decay strategies and fruiting body development in the Schizophyllaceae.</title>
        <authorList>
            <person name="Almasi E."/>
            <person name="Sahu N."/>
            <person name="Krizsan K."/>
            <person name="Balint B."/>
            <person name="Kovacs G.M."/>
            <person name="Kiss B."/>
            <person name="Cseklye J."/>
            <person name="Drula E."/>
            <person name="Henrissat B."/>
            <person name="Nagy I."/>
            <person name="Chovatia M."/>
            <person name="Adam C."/>
            <person name="LaButti K."/>
            <person name="Lipzen A."/>
            <person name="Riley R."/>
            <person name="Grigoriev I.V."/>
            <person name="Nagy L.G."/>
        </authorList>
    </citation>
    <scope>NUCLEOTIDE SEQUENCE [LARGE SCALE GENOMIC DNA]</scope>
    <source>
        <strain evidence="2 3">NL-1724</strain>
    </source>
</reference>
<feature type="compositionally biased region" description="Pro residues" evidence="1">
    <location>
        <begin position="14"/>
        <end position="29"/>
    </location>
</feature>
<sequence length="214" mass="23791">MDESMQVDSVVPVAPAPEAPQAQPTPPAQPTDVPNSQPPLQAATSQPSQTFREIQVKVHVRRPERDNWVYLGKALVTQELSGHSSRVVVRSISTGKIVSVFGEGVDLQAEKRGNFVVISCVDGTRVVSWSLNALNNSDTVRLLASIELACYKAKQAVAEPRMHTKSRRRIERVIKDDRRKRHRRRKEQDAMVDLFARSTIAETDTPSMETTPTA</sequence>
<dbReference type="STRING" id="97359.A0A550C622"/>
<feature type="compositionally biased region" description="Polar residues" evidence="1">
    <location>
        <begin position="38"/>
        <end position="48"/>
    </location>
</feature>
<comment type="caution">
    <text evidence="2">The sequence shown here is derived from an EMBL/GenBank/DDBJ whole genome shotgun (WGS) entry which is preliminary data.</text>
</comment>
<dbReference type="AlphaFoldDB" id="A0A550C622"/>